<protein>
    <submittedName>
        <fullName evidence="1">Uncharacterized protein</fullName>
    </submittedName>
</protein>
<proteinExistence type="predicted"/>
<accession>A0A645J625</accession>
<dbReference type="EMBL" id="VSSQ01131429">
    <property type="protein sequence ID" value="MPN58572.1"/>
    <property type="molecule type" value="Genomic_DNA"/>
</dbReference>
<reference evidence="1" key="1">
    <citation type="submission" date="2019-08" db="EMBL/GenBank/DDBJ databases">
        <authorList>
            <person name="Kucharzyk K."/>
            <person name="Murdoch R.W."/>
            <person name="Higgins S."/>
            <person name="Loffler F."/>
        </authorList>
    </citation>
    <scope>NUCLEOTIDE SEQUENCE</scope>
</reference>
<comment type="caution">
    <text evidence="1">The sequence shown here is derived from an EMBL/GenBank/DDBJ whole genome shotgun (WGS) entry which is preliminary data.</text>
</comment>
<dbReference type="AlphaFoldDB" id="A0A645J625"/>
<gene>
    <name evidence="1" type="ORF">SDC9_206279</name>
</gene>
<name>A0A645J625_9ZZZZ</name>
<organism evidence="1">
    <name type="scientific">bioreactor metagenome</name>
    <dbReference type="NCBI Taxonomy" id="1076179"/>
    <lineage>
        <taxon>unclassified sequences</taxon>
        <taxon>metagenomes</taxon>
        <taxon>ecological metagenomes</taxon>
    </lineage>
</organism>
<evidence type="ECO:0000313" key="1">
    <source>
        <dbReference type="EMBL" id="MPN58572.1"/>
    </source>
</evidence>
<sequence>MSYTELLPGMGLMMRLPVPVRECIQITHSLKKEITGMR</sequence>